<evidence type="ECO:0000313" key="2">
    <source>
        <dbReference type="Proteomes" id="UP001500449"/>
    </source>
</evidence>
<name>A0ABN2NNX8_9PSEU</name>
<gene>
    <name evidence="1" type="ORF">GCM10009836_63290</name>
</gene>
<dbReference type="Proteomes" id="UP001500449">
    <property type="component" value="Unassembled WGS sequence"/>
</dbReference>
<evidence type="ECO:0000313" key="1">
    <source>
        <dbReference type="EMBL" id="GAA1873648.1"/>
    </source>
</evidence>
<organism evidence="1 2">
    <name type="scientific">Pseudonocardia ailaonensis</name>
    <dbReference type="NCBI Taxonomy" id="367279"/>
    <lineage>
        <taxon>Bacteria</taxon>
        <taxon>Bacillati</taxon>
        <taxon>Actinomycetota</taxon>
        <taxon>Actinomycetes</taxon>
        <taxon>Pseudonocardiales</taxon>
        <taxon>Pseudonocardiaceae</taxon>
        <taxon>Pseudonocardia</taxon>
    </lineage>
</organism>
<protein>
    <recommendedName>
        <fullName evidence="3">ACT domain-containing protein</fullName>
    </recommendedName>
</protein>
<reference evidence="1 2" key="1">
    <citation type="journal article" date="2019" name="Int. J. Syst. Evol. Microbiol.">
        <title>The Global Catalogue of Microorganisms (GCM) 10K type strain sequencing project: providing services to taxonomists for standard genome sequencing and annotation.</title>
        <authorList>
            <consortium name="The Broad Institute Genomics Platform"/>
            <consortium name="The Broad Institute Genome Sequencing Center for Infectious Disease"/>
            <person name="Wu L."/>
            <person name="Ma J."/>
        </authorList>
    </citation>
    <scope>NUCLEOTIDE SEQUENCE [LARGE SCALE GENOMIC DNA]</scope>
    <source>
        <strain evidence="1 2">JCM 16009</strain>
    </source>
</reference>
<comment type="caution">
    <text evidence="1">The sequence shown here is derived from an EMBL/GenBank/DDBJ whole genome shotgun (WGS) entry which is preliminary data.</text>
</comment>
<accession>A0ABN2NNX8</accession>
<sequence>MTAVLDHAAPVELVRPSDQPTHRHVTVHVTAGLDGVLRVVSMLRGRTYRVTDLQVDVHEGALESRLNATVLLTADGVDLLVARLNRLPAVTSAVAR</sequence>
<dbReference type="RefSeq" id="WP_344425596.1">
    <property type="nucleotide sequence ID" value="NZ_BAAAQK010000026.1"/>
</dbReference>
<evidence type="ECO:0008006" key="3">
    <source>
        <dbReference type="Google" id="ProtNLM"/>
    </source>
</evidence>
<keyword evidence="2" id="KW-1185">Reference proteome</keyword>
<proteinExistence type="predicted"/>
<dbReference type="EMBL" id="BAAAQK010000026">
    <property type="protein sequence ID" value="GAA1873648.1"/>
    <property type="molecule type" value="Genomic_DNA"/>
</dbReference>